<dbReference type="Proteomes" id="UP000772434">
    <property type="component" value="Unassembled WGS sequence"/>
</dbReference>
<reference evidence="2" key="1">
    <citation type="submission" date="2020-11" db="EMBL/GenBank/DDBJ databases">
        <authorList>
            <consortium name="DOE Joint Genome Institute"/>
            <person name="Ahrendt S."/>
            <person name="Riley R."/>
            <person name="Andreopoulos W."/>
            <person name="Labutti K."/>
            <person name="Pangilinan J."/>
            <person name="Ruiz-Duenas F.J."/>
            <person name="Barrasa J.M."/>
            <person name="Sanchez-Garcia M."/>
            <person name="Camarero S."/>
            <person name="Miyauchi S."/>
            <person name="Serrano A."/>
            <person name="Linde D."/>
            <person name="Babiker R."/>
            <person name="Drula E."/>
            <person name="Ayuso-Fernandez I."/>
            <person name="Pacheco R."/>
            <person name="Padilla G."/>
            <person name="Ferreira P."/>
            <person name="Barriuso J."/>
            <person name="Kellner H."/>
            <person name="Castanera R."/>
            <person name="Alfaro M."/>
            <person name="Ramirez L."/>
            <person name="Pisabarro A.G."/>
            <person name="Kuo A."/>
            <person name="Tritt A."/>
            <person name="Lipzen A."/>
            <person name="He G."/>
            <person name="Yan M."/>
            <person name="Ng V."/>
            <person name="Cullen D."/>
            <person name="Martin F."/>
            <person name="Rosso M.-N."/>
            <person name="Henrissat B."/>
            <person name="Hibbett D."/>
            <person name="Martinez A.T."/>
            <person name="Grigoriev I.V."/>
        </authorList>
    </citation>
    <scope>NUCLEOTIDE SEQUENCE</scope>
    <source>
        <strain evidence="2">AH 40177</strain>
    </source>
</reference>
<protein>
    <recommendedName>
        <fullName evidence="4">Lipid droplet-associated perilipin protein</fullName>
    </recommendedName>
</protein>
<dbReference type="OrthoDB" id="376826at2759"/>
<name>A0A9P5PVY4_9AGAR</name>
<proteinExistence type="predicted"/>
<keyword evidence="3" id="KW-1185">Reference proteome</keyword>
<dbReference type="AlphaFoldDB" id="A0A9P5PVY4"/>
<feature type="compositionally biased region" description="Polar residues" evidence="1">
    <location>
        <begin position="354"/>
        <end position="369"/>
    </location>
</feature>
<evidence type="ECO:0008006" key="4">
    <source>
        <dbReference type="Google" id="ProtNLM"/>
    </source>
</evidence>
<accession>A0A9P5PVY4</accession>
<dbReference type="EMBL" id="JADNRY010000041">
    <property type="protein sequence ID" value="KAF9070391.1"/>
    <property type="molecule type" value="Genomic_DNA"/>
</dbReference>
<feature type="region of interest" description="Disordered" evidence="1">
    <location>
        <begin position="354"/>
        <end position="376"/>
    </location>
</feature>
<organism evidence="2 3">
    <name type="scientific">Rhodocollybia butyracea</name>
    <dbReference type="NCBI Taxonomy" id="206335"/>
    <lineage>
        <taxon>Eukaryota</taxon>
        <taxon>Fungi</taxon>
        <taxon>Dikarya</taxon>
        <taxon>Basidiomycota</taxon>
        <taxon>Agaricomycotina</taxon>
        <taxon>Agaricomycetes</taxon>
        <taxon>Agaricomycetidae</taxon>
        <taxon>Agaricales</taxon>
        <taxon>Marasmiineae</taxon>
        <taxon>Omphalotaceae</taxon>
        <taxon>Rhodocollybia</taxon>
    </lineage>
</organism>
<sequence length="376" mass="40748">MHSPDSSTDQMPSSTSSNAPEFTVIYRIGSIPLISSSLEKMNGTLCSNAYTSSPYHTALGLSNSAYNSASKFAGPFQAHLAPLIIRADGIANMAVDAVQKRCPSAFTATPEDIMGYVHERQKNVGEFVKERRQSAGVVVQDIDKKFSPVVDYLQVAVDRIDTKGKENTPCTNDATVMQYQRALELSTRLRDQLQTYSNEQMKQLEAHSALVHHATETARSLSNTASSSIVHAQARMTAVSDNMIAELGNLQVQASALSDSLRKSASEALKDPTAQLPPQIQQKYVDLVSLIQAQTSTASATCSDFSSRISTTVYQLREIMATENVSIQEKATMMAQEVSATVQPLLHALGKNVQAMTGGSNESRPTQTRDGNEHAN</sequence>
<evidence type="ECO:0000313" key="3">
    <source>
        <dbReference type="Proteomes" id="UP000772434"/>
    </source>
</evidence>
<evidence type="ECO:0000256" key="1">
    <source>
        <dbReference type="SAM" id="MobiDB-lite"/>
    </source>
</evidence>
<gene>
    <name evidence="2" type="ORF">BDP27DRAFT_1420081</name>
</gene>
<comment type="caution">
    <text evidence="2">The sequence shown here is derived from an EMBL/GenBank/DDBJ whole genome shotgun (WGS) entry which is preliminary data.</text>
</comment>
<evidence type="ECO:0000313" key="2">
    <source>
        <dbReference type="EMBL" id="KAF9070391.1"/>
    </source>
</evidence>